<dbReference type="InterPro" id="IPR000836">
    <property type="entry name" value="PRTase_dom"/>
</dbReference>
<evidence type="ECO:0000256" key="1">
    <source>
        <dbReference type="ARBA" id="ARBA00008007"/>
    </source>
</evidence>
<reference evidence="2" key="1">
    <citation type="submission" date="2020-10" db="EMBL/GenBank/DDBJ databases">
        <authorList>
            <person name="Gilroy R."/>
        </authorList>
    </citation>
    <scope>NUCLEOTIDE SEQUENCE</scope>
    <source>
        <strain evidence="2">B3-1481</strain>
    </source>
</reference>
<dbReference type="PANTHER" id="PTHR47505:SF1">
    <property type="entry name" value="DNA UTILIZATION PROTEIN YHGH"/>
    <property type="match status" value="1"/>
</dbReference>
<protein>
    <submittedName>
        <fullName evidence="2">ComF family protein</fullName>
    </submittedName>
</protein>
<dbReference type="PANTHER" id="PTHR47505">
    <property type="entry name" value="DNA UTILIZATION PROTEIN YHGH"/>
    <property type="match status" value="1"/>
</dbReference>
<dbReference type="EMBL" id="JADILW010000066">
    <property type="protein sequence ID" value="MBO8480373.1"/>
    <property type="molecule type" value="Genomic_DNA"/>
</dbReference>
<gene>
    <name evidence="2" type="ORF">IAB76_04600</name>
</gene>
<comment type="caution">
    <text evidence="2">The sequence shown here is derived from an EMBL/GenBank/DDBJ whole genome shotgun (WGS) entry which is preliminary data.</text>
</comment>
<organism evidence="2 3">
    <name type="scientific">Candidatus Cryptobacteroides avistercoris</name>
    <dbReference type="NCBI Taxonomy" id="2840758"/>
    <lineage>
        <taxon>Bacteria</taxon>
        <taxon>Pseudomonadati</taxon>
        <taxon>Bacteroidota</taxon>
        <taxon>Bacteroidia</taxon>
        <taxon>Bacteroidales</taxon>
        <taxon>Candidatus Cryptobacteroides</taxon>
    </lineage>
</organism>
<sequence>MDPRLTGLDLKTSLSALADLVLPRVCVACGRTLLPQERHICLDCLADLPETHFATLGHNPMADRYNARIAGNEYEPYACAAALFHYHADSKYSLITQALKYHRDFGAGKFFARMLGSRLASSELFAGVDLVVPVPLHWSRRWSRGYNQAEIIAAEVAKALGAPCDTGLLRRCRRTATQTRISGEAKAANVAGAFRATKNAASRVSGNGIGHILLIDDVFTSGATLGECHRTLRKAVGTAVRISAATLAYAGE</sequence>
<dbReference type="InterPro" id="IPR029057">
    <property type="entry name" value="PRTase-like"/>
</dbReference>
<dbReference type="InterPro" id="IPR051910">
    <property type="entry name" value="ComF/GntX_DNA_util-trans"/>
</dbReference>
<comment type="similarity">
    <text evidence="1">Belongs to the ComF/GntX family.</text>
</comment>
<dbReference type="CDD" id="cd06223">
    <property type="entry name" value="PRTases_typeI"/>
    <property type="match status" value="1"/>
</dbReference>
<proteinExistence type="inferred from homology"/>
<dbReference type="Proteomes" id="UP000823769">
    <property type="component" value="Unassembled WGS sequence"/>
</dbReference>
<evidence type="ECO:0000313" key="3">
    <source>
        <dbReference type="Proteomes" id="UP000823769"/>
    </source>
</evidence>
<evidence type="ECO:0000313" key="2">
    <source>
        <dbReference type="EMBL" id="MBO8480373.1"/>
    </source>
</evidence>
<dbReference type="AlphaFoldDB" id="A0A9D9IZI2"/>
<reference evidence="2" key="2">
    <citation type="journal article" date="2021" name="PeerJ">
        <title>Extensive microbial diversity within the chicken gut microbiome revealed by metagenomics and culture.</title>
        <authorList>
            <person name="Gilroy R."/>
            <person name="Ravi A."/>
            <person name="Getino M."/>
            <person name="Pursley I."/>
            <person name="Horton D.L."/>
            <person name="Alikhan N.F."/>
            <person name="Baker D."/>
            <person name="Gharbi K."/>
            <person name="Hall N."/>
            <person name="Watson M."/>
            <person name="Adriaenssens E.M."/>
            <person name="Foster-Nyarko E."/>
            <person name="Jarju S."/>
            <person name="Secka A."/>
            <person name="Antonio M."/>
            <person name="Oren A."/>
            <person name="Chaudhuri R.R."/>
            <person name="La Ragione R."/>
            <person name="Hildebrand F."/>
            <person name="Pallen M.J."/>
        </authorList>
    </citation>
    <scope>NUCLEOTIDE SEQUENCE</scope>
    <source>
        <strain evidence="2">B3-1481</strain>
    </source>
</reference>
<accession>A0A9D9IZI2</accession>
<dbReference type="Gene3D" id="3.40.50.2020">
    <property type="match status" value="1"/>
</dbReference>
<dbReference type="SUPFAM" id="SSF53271">
    <property type="entry name" value="PRTase-like"/>
    <property type="match status" value="1"/>
</dbReference>
<name>A0A9D9IZI2_9BACT</name>